<dbReference type="Proteomes" id="UP001229862">
    <property type="component" value="Chromosome"/>
</dbReference>
<dbReference type="EMBL" id="CP133217">
    <property type="protein sequence ID" value="WML85918.1"/>
    <property type="molecule type" value="Genomic_DNA"/>
</dbReference>
<dbReference type="AlphaFoldDB" id="A0AA51ML20"/>
<evidence type="ECO:0000313" key="1">
    <source>
        <dbReference type="EMBL" id="MDQ5770894.1"/>
    </source>
</evidence>
<dbReference type="RefSeq" id="WP_308136552.1">
    <property type="nucleotide sequence ID" value="NZ_CP133197.1"/>
</dbReference>
<protein>
    <submittedName>
        <fullName evidence="2">Uncharacterized protein</fullName>
    </submittedName>
</protein>
<keyword evidence="3" id="KW-1185">Reference proteome</keyword>
<evidence type="ECO:0000313" key="2">
    <source>
        <dbReference type="EMBL" id="WML85918.1"/>
    </source>
</evidence>
<organism evidence="2">
    <name type="scientific">Thiothrix subterranea</name>
    <dbReference type="NCBI Taxonomy" id="2735563"/>
    <lineage>
        <taxon>Bacteria</taxon>
        <taxon>Pseudomonadati</taxon>
        <taxon>Pseudomonadota</taxon>
        <taxon>Gammaproteobacteria</taxon>
        <taxon>Thiotrichales</taxon>
        <taxon>Thiotrichaceae</taxon>
        <taxon>Thiothrix</taxon>
    </lineage>
</organism>
<dbReference type="SUPFAM" id="SSF52266">
    <property type="entry name" value="SGNH hydrolase"/>
    <property type="match status" value="1"/>
</dbReference>
<accession>A0AA51ML20</accession>
<evidence type="ECO:0000313" key="3">
    <source>
        <dbReference type="Proteomes" id="UP001223336"/>
    </source>
</evidence>
<reference evidence="2 3" key="1">
    <citation type="submission" date="2023-08" db="EMBL/GenBank/DDBJ databases">
        <title>New molecular markers tilS and rpoB for phylogenetic and monitoring studies of the genus Thiothrix biodiversity.</title>
        <authorList>
            <person name="Ravin N.V."/>
            <person name="Smolyakov D."/>
            <person name="Markov N.D."/>
            <person name="Beletsky A.V."/>
            <person name="Mardanov A.V."/>
            <person name="Rudenko T.S."/>
            <person name="Grabovich M.Y."/>
        </authorList>
    </citation>
    <scope>NUCLEOTIDE SEQUENCE</scope>
    <source>
        <strain evidence="2">DNT52</strain>
        <strain evidence="1 3">H33</strain>
    </source>
</reference>
<name>A0AA51ML20_9GAMM</name>
<dbReference type="EMBL" id="JAVFKN010000044">
    <property type="protein sequence ID" value="MDQ5770894.1"/>
    <property type="molecule type" value="Genomic_DNA"/>
</dbReference>
<gene>
    <name evidence="1" type="ORF">RCC75_20355</name>
    <name evidence="2" type="ORF">RCG00_16640</name>
</gene>
<dbReference type="Proteomes" id="UP001223336">
    <property type="component" value="Unassembled WGS sequence"/>
</dbReference>
<proteinExistence type="predicted"/>
<sequence length="205" mass="23755">MAVSSISEEQILRLLEKLLHQDVKFVFFETNPFVFDFADKKDNSNQFSSLSIALLMKQKSQDLALKLNKLLGRGSSHEVMTADDASRLANTFHVNLNEAKKYPLYLRLPKHSEELYKLINSLKRKGVKVILIAPPRSMWSAQFIGDVATKNLGSFHQNLAKQLNLPLFQPDSFWENENFWDSAHMNSTGRQRFLQELKVWWNTQK</sequence>